<name>A0ACB6RLI8_9PLEO</name>
<evidence type="ECO:0000313" key="1">
    <source>
        <dbReference type="EMBL" id="KAF2622019.1"/>
    </source>
</evidence>
<proteinExistence type="predicted"/>
<dbReference type="EMBL" id="MU006748">
    <property type="protein sequence ID" value="KAF2622019.1"/>
    <property type="molecule type" value="Genomic_DNA"/>
</dbReference>
<dbReference type="Proteomes" id="UP000799754">
    <property type="component" value="Unassembled WGS sequence"/>
</dbReference>
<comment type="caution">
    <text evidence="1">The sequence shown here is derived from an EMBL/GenBank/DDBJ whole genome shotgun (WGS) entry which is preliminary data.</text>
</comment>
<keyword evidence="2" id="KW-1185">Reference proteome</keyword>
<organism evidence="1 2">
    <name type="scientific">Macroventuria anomochaeta</name>
    <dbReference type="NCBI Taxonomy" id="301207"/>
    <lineage>
        <taxon>Eukaryota</taxon>
        <taxon>Fungi</taxon>
        <taxon>Dikarya</taxon>
        <taxon>Ascomycota</taxon>
        <taxon>Pezizomycotina</taxon>
        <taxon>Dothideomycetes</taxon>
        <taxon>Pleosporomycetidae</taxon>
        <taxon>Pleosporales</taxon>
        <taxon>Pleosporineae</taxon>
        <taxon>Didymellaceae</taxon>
        <taxon>Macroventuria</taxon>
    </lineage>
</organism>
<reference evidence="1" key="1">
    <citation type="journal article" date="2020" name="Stud. Mycol.">
        <title>101 Dothideomycetes genomes: a test case for predicting lifestyles and emergence of pathogens.</title>
        <authorList>
            <person name="Haridas S."/>
            <person name="Albert R."/>
            <person name="Binder M."/>
            <person name="Bloem J."/>
            <person name="Labutti K."/>
            <person name="Salamov A."/>
            <person name="Andreopoulos B."/>
            <person name="Baker S."/>
            <person name="Barry K."/>
            <person name="Bills G."/>
            <person name="Bluhm B."/>
            <person name="Cannon C."/>
            <person name="Castanera R."/>
            <person name="Culley D."/>
            <person name="Daum C."/>
            <person name="Ezra D."/>
            <person name="Gonzalez J."/>
            <person name="Henrissat B."/>
            <person name="Kuo A."/>
            <person name="Liang C."/>
            <person name="Lipzen A."/>
            <person name="Lutzoni F."/>
            <person name="Magnuson J."/>
            <person name="Mondo S."/>
            <person name="Nolan M."/>
            <person name="Ohm R."/>
            <person name="Pangilinan J."/>
            <person name="Park H.-J."/>
            <person name="Ramirez L."/>
            <person name="Alfaro M."/>
            <person name="Sun H."/>
            <person name="Tritt A."/>
            <person name="Yoshinaga Y."/>
            <person name="Zwiers L.-H."/>
            <person name="Turgeon B."/>
            <person name="Goodwin S."/>
            <person name="Spatafora J."/>
            <person name="Crous P."/>
            <person name="Grigoriev I."/>
        </authorList>
    </citation>
    <scope>NUCLEOTIDE SEQUENCE</scope>
    <source>
        <strain evidence="1">CBS 525.71</strain>
    </source>
</reference>
<protein>
    <submittedName>
        <fullName evidence="1">Uncharacterized protein</fullName>
    </submittedName>
</protein>
<evidence type="ECO:0000313" key="2">
    <source>
        <dbReference type="Proteomes" id="UP000799754"/>
    </source>
</evidence>
<gene>
    <name evidence="1" type="ORF">BU25DRAFT_415548</name>
</gene>
<accession>A0ACB6RLI8</accession>
<sequence length="56" mass="6503">MDKLPAVAGLARRFDELSPIPNNEYLAGLWKHTLRYDLWVHDSVRDYGCLNDVDRS</sequence>